<dbReference type="AlphaFoldDB" id="A0A9P6NB48"/>
<name>A0A9P6NB48_9BASI</name>
<dbReference type="InterPro" id="IPR029058">
    <property type="entry name" value="AB_hydrolase_fold"/>
</dbReference>
<protein>
    <submittedName>
        <fullName evidence="2">Uncharacterized protein</fullName>
    </submittedName>
</protein>
<feature type="chain" id="PRO_5040492317" evidence="1">
    <location>
        <begin position="20"/>
        <end position="460"/>
    </location>
</feature>
<sequence length="460" mass="49120">MKTSATLLAYLGLSIVVSARSSIEDRNDMSFTSHQYRRHATLRRGTSDTKAMSPRNKLEELLDIPSSASVRKRGLLNSPLPTGGDGSEGPLTKILGDLTGTGSNGFLPGLLEGVPPYDPCVLDGPIPPSAMVDAPFTQGINSYQKSIVCTEGTNGSRGIVLLIPGTAFGGKDTFSKSPLGIGLPKLGFSVYRSLGDMQLTGEFVAFAIQTMAKKSLHGQISVVTYSQGGSNSFPSTRSQVINLVMLAAPLKGTAVASVACEGLTVAGGCLSSPLQMRIKSRYIRALNSRADTNSGAQALVQTTSIYSYMDEVVLPQSDSPDGVSWLEGAANIAVQRACGSSRFVDHFAIITDSVAYGLTIDALLNKRPASLDTFDRSYCERVADDILHFSGRLTEDLKLAYRLVLGYTGTRVGRIANTLTSLQVELEPLLQPHQCQRGYASPGDCLPQPGYCRKPHRSIF</sequence>
<reference evidence="2" key="1">
    <citation type="submission" date="2013-11" db="EMBL/GenBank/DDBJ databases">
        <title>Genome sequence of the fusiform rust pathogen reveals effectors for host alternation and coevolution with pine.</title>
        <authorList>
            <consortium name="DOE Joint Genome Institute"/>
            <person name="Smith K."/>
            <person name="Pendleton A."/>
            <person name="Kubisiak T."/>
            <person name="Anderson C."/>
            <person name="Salamov A."/>
            <person name="Aerts A."/>
            <person name="Riley R."/>
            <person name="Clum A."/>
            <person name="Lindquist E."/>
            <person name="Ence D."/>
            <person name="Campbell M."/>
            <person name="Kronenberg Z."/>
            <person name="Feau N."/>
            <person name="Dhillon B."/>
            <person name="Hamelin R."/>
            <person name="Burleigh J."/>
            <person name="Smith J."/>
            <person name="Yandell M."/>
            <person name="Nelson C."/>
            <person name="Grigoriev I."/>
            <person name="Davis J."/>
        </authorList>
    </citation>
    <scope>NUCLEOTIDE SEQUENCE</scope>
    <source>
        <strain evidence="2">G11</strain>
    </source>
</reference>
<organism evidence="2 3">
    <name type="scientific">Cronartium quercuum f. sp. fusiforme G11</name>
    <dbReference type="NCBI Taxonomy" id="708437"/>
    <lineage>
        <taxon>Eukaryota</taxon>
        <taxon>Fungi</taxon>
        <taxon>Dikarya</taxon>
        <taxon>Basidiomycota</taxon>
        <taxon>Pucciniomycotina</taxon>
        <taxon>Pucciniomycetes</taxon>
        <taxon>Pucciniales</taxon>
        <taxon>Coleosporiaceae</taxon>
        <taxon>Cronartium</taxon>
    </lineage>
</organism>
<evidence type="ECO:0000313" key="3">
    <source>
        <dbReference type="Proteomes" id="UP000886653"/>
    </source>
</evidence>
<proteinExistence type="predicted"/>
<keyword evidence="1" id="KW-0732">Signal</keyword>
<dbReference type="OrthoDB" id="4605274at2759"/>
<gene>
    <name evidence="2" type="ORF">CROQUDRAFT_725175</name>
</gene>
<dbReference type="Proteomes" id="UP000886653">
    <property type="component" value="Unassembled WGS sequence"/>
</dbReference>
<dbReference type="PANTHER" id="PTHR37574:SF1">
    <property type="entry name" value="LIPASE B"/>
    <property type="match status" value="1"/>
</dbReference>
<accession>A0A9P6NB48</accession>
<feature type="signal peptide" evidence="1">
    <location>
        <begin position="1"/>
        <end position="19"/>
    </location>
</feature>
<evidence type="ECO:0000313" key="2">
    <source>
        <dbReference type="EMBL" id="KAG0142362.1"/>
    </source>
</evidence>
<dbReference type="EMBL" id="MU167351">
    <property type="protein sequence ID" value="KAG0142362.1"/>
    <property type="molecule type" value="Genomic_DNA"/>
</dbReference>
<keyword evidence="3" id="KW-1185">Reference proteome</keyword>
<dbReference type="Gene3D" id="3.40.50.1820">
    <property type="entry name" value="alpha/beta hydrolase"/>
    <property type="match status" value="1"/>
</dbReference>
<dbReference type="PANTHER" id="PTHR37574">
    <property type="entry name" value="LIPASE B"/>
    <property type="match status" value="1"/>
</dbReference>
<dbReference type="InterPro" id="IPR053228">
    <property type="entry name" value="Stereospecific_Lipase"/>
</dbReference>
<evidence type="ECO:0000256" key="1">
    <source>
        <dbReference type="SAM" id="SignalP"/>
    </source>
</evidence>
<comment type="caution">
    <text evidence="2">The sequence shown here is derived from an EMBL/GenBank/DDBJ whole genome shotgun (WGS) entry which is preliminary data.</text>
</comment>